<dbReference type="SMART" id="SM00244">
    <property type="entry name" value="PHB"/>
    <property type="match status" value="1"/>
</dbReference>
<feature type="domain" description="Band 7" evidence="2">
    <location>
        <begin position="32"/>
        <end position="191"/>
    </location>
</feature>
<evidence type="ECO:0000259" key="2">
    <source>
        <dbReference type="SMART" id="SM00244"/>
    </source>
</evidence>
<evidence type="ECO:0000313" key="3">
    <source>
        <dbReference type="EMBL" id="AWB26933.1"/>
    </source>
</evidence>
<sequence>MTGASMIGLALGGLGAWLTNPLVWGLALLVGSGVLFVGGTPVRNAERAVVWRSGEIDRILDTGMHLTVPLLDGVAVFDMRSHLFELRDQQVTTADGRSLSVDADVYVRIEDVERAARARRSHTDDDQEIDVLAAEALERTVADLDASEATVEPQKIVVGICEHLERALADRGRVVDDVDVIDVTEASPAASIGTA</sequence>
<dbReference type="SUPFAM" id="SSF117892">
    <property type="entry name" value="Band 7/SPFH domain"/>
    <property type="match status" value="1"/>
</dbReference>
<dbReference type="GO" id="GO:0005886">
    <property type="term" value="C:plasma membrane"/>
    <property type="evidence" value="ECO:0007669"/>
    <property type="project" value="InterPro"/>
</dbReference>
<dbReference type="AlphaFoldDB" id="A0A2R4WZG3"/>
<dbReference type="EMBL" id="CP028858">
    <property type="protein sequence ID" value="AWB26933.1"/>
    <property type="molecule type" value="Genomic_DNA"/>
</dbReference>
<organism evidence="3 4">
    <name type="scientific">Halococcoides cellulosivorans</name>
    <dbReference type="NCBI Taxonomy" id="1679096"/>
    <lineage>
        <taxon>Archaea</taxon>
        <taxon>Methanobacteriati</taxon>
        <taxon>Methanobacteriota</taxon>
        <taxon>Stenosarchaea group</taxon>
        <taxon>Halobacteria</taxon>
        <taxon>Halobacteriales</taxon>
        <taxon>Haloarculaceae</taxon>
        <taxon>Halococcoides</taxon>
    </lineage>
</organism>
<dbReference type="PANTHER" id="PTHR10264">
    <property type="entry name" value="BAND 7 PROTEIN-RELATED"/>
    <property type="match status" value="1"/>
</dbReference>
<gene>
    <name evidence="3" type="ORF">HARCEL1_04005</name>
</gene>
<dbReference type="RefSeq" id="WP_108381302.1">
    <property type="nucleotide sequence ID" value="NZ_CP028858.1"/>
</dbReference>
<dbReference type="PANTHER" id="PTHR10264:SF19">
    <property type="entry name" value="AT06885P-RELATED"/>
    <property type="match status" value="1"/>
</dbReference>
<accession>A0A2R4WZG3</accession>
<evidence type="ECO:0000256" key="1">
    <source>
        <dbReference type="ARBA" id="ARBA00008164"/>
    </source>
</evidence>
<dbReference type="InterPro" id="IPR036013">
    <property type="entry name" value="Band_7/SPFH_dom_sf"/>
</dbReference>
<dbReference type="Pfam" id="PF01145">
    <property type="entry name" value="Band_7"/>
    <property type="match status" value="1"/>
</dbReference>
<dbReference type="Proteomes" id="UP000244727">
    <property type="component" value="Chromosome"/>
</dbReference>
<name>A0A2R4WZG3_9EURY</name>
<dbReference type="Gene3D" id="3.30.479.30">
    <property type="entry name" value="Band 7 domain"/>
    <property type="match status" value="1"/>
</dbReference>
<evidence type="ECO:0000313" key="4">
    <source>
        <dbReference type="Proteomes" id="UP000244727"/>
    </source>
</evidence>
<dbReference type="InterPro" id="IPR043202">
    <property type="entry name" value="Band-7_stomatin-like"/>
</dbReference>
<proteinExistence type="inferred from homology"/>
<keyword evidence="4" id="KW-1185">Reference proteome</keyword>
<dbReference type="InterPro" id="IPR001107">
    <property type="entry name" value="Band_7"/>
</dbReference>
<protein>
    <recommendedName>
        <fullName evidence="2">Band 7 domain-containing protein</fullName>
    </recommendedName>
</protein>
<comment type="similarity">
    <text evidence="1">Belongs to the band 7/mec-2 family.</text>
</comment>
<dbReference type="KEGG" id="harc:HARCEL1_04005"/>
<reference evidence="3 4" key="1">
    <citation type="submission" date="2018-04" db="EMBL/GenBank/DDBJ databases">
        <title>Halococcoides cellulosivorans gen. nov., sp. nov., an extremely halophilic cellulose-utilizing haloarchaeon from hypersaline lakes.</title>
        <authorList>
            <person name="Sorokin D.Y."/>
            <person name="Toshchakov S.V."/>
            <person name="Samarov N.I."/>
            <person name="Korzhenkov A."/>
            <person name="Kublanov I.V."/>
        </authorList>
    </citation>
    <scope>NUCLEOTIDE SEQUENCE [LARGE SCALE GENOMIC DNA]</scope>
    <source>
        <strain evidence="3 4">HArcel1</strain>
    </source>
</reference>
<dbReference type="GeneID" id="36511642"/>